<dbReference type="AlphaFoldDB" id="A0A833ZHT5"/>
<evidence type="ECO:0000313" key="2">
    <source>
        <dbReference type="Proteomes" id="UP000664940"/>
    </source>
</evidence>
<reference evidence="1 2" key="1">
    <citation type="journal article" date="2020" name="Nature">
        <title>Six reference-quality genomes reveal evolution of bat adaptations.</title>
        <authorList>
            <person name="Jebb D."/>
            <person name="Huang Z."/>
            <person name="Pippel M."/>
            <person name="Hughes G.M."/>
            <person name="Lavrichenko K."/>
            <person name="Devanna P."/>
            <person name="Winkler S."/>
            <person name="Jermiin L.S."/>
            <person name="Skirmuntt E.C."/>
            <person name="Katzourakis A."/>
            <person name="Burkitt-Gray L."/>
            <person name="Ray D.A."/>
            <person name="Sullivan K.A.M."/>
            <person name="Roscito J.G."/>
            <person name="Kirilenko B.M."/>
            <person name="Davalos L.M."/>
            <person name="Corthals A.P."/>
            <person name="Power M.L."/>
            <person name="Jones G."/>
            <person name="Ransome R.D."/>
            <person name="Dechmann D.K.N."/>
            <person name="Locatelli A.G."/>
            <person name="Puechmaille S.J."/>
            <person name="Fedrigo O."/>
            <person name="Jarvis E.D."/>
            <person name="Hiller M."/>
            <person name="Vernes S.C."/>
            <person name="Myers E.W."/>
            <person name="Teeling E.C."/>
        </authorList>
    </citation>
    <scope>NUCLEOTIDE SEQUENCE [LARGE SCALE GENOMIC DNA]</scope>
    <source>
        <strain evidence="1">Bat1K_MPI-CBG_1</strain>
    </source>
</reference>
<comment type="caution">
    <text evidence="1">The sequence shown here is derived from an EMBL/GenBank/DDBJ whole genome shotgun (WGS) entry which is preliminary data.</text>
</comment>
<proteinExistence type="predicted"/>
<gene>
    <name evidence="1" type="ORF">HJG60_019990</name>
</gene>
<organism evidence="1 2">
    <name type="scientific">Phyllostomus discolor</name>
    <name type="common">pale spear-nosed bat</name>
    <dbReference type="NCBI Taxonomy" id="89673"/>
    <lineage>
        <taxon>Eukaryota</taxon>
        <taxon>Metazoa</taxon>
        <taxon>Chordata</taxon>
        <taxon>Craniata</taxon>
        <taxon>Vertebrata</taxon>
        <taxon>Euteleostomi</taxon>
        <taxon>Mammalia</taxon>
        <taxon>Eutheria</taxon>
        <taxon>Laurasiatheria</taxon>
        <taxon>Chiroptera</taxon>
        <taxon>Yangochiroptera</taxon>
        <taxon>Phyllostomidae</taxon>
        <taxon>Phyllostominae</taxon>
        <taxon>Phyllostomus</taxon>
    </lineage>
</organism>
<name>A0A833ZHT5_9CHIR</name>
<evidence type="ECO:0000313" key="1">
    <source>
        <dbReference type="EMBL" id="KAF6091745.1"/>
    </source>
</evidence>
<sequence length="56" mass="6282">MMKEAVGKVAHCPNVLIVNLKMRSLRDLKMKVSETTGRGNGIMNEIKSAYFGNERD</sequence>
<dbReference type="EMBL" id="JABVXQ010000009">
    <property type="protein sequence ID" value="KAF6091745.1"/>
    <property type="molecule type" value="Genomic_DNA"/>
</dbReference>
<protein>
    <submittedName>
        <fullName evidence="1">UPF3B regulator of nonsense mediated mRNA decay</fullName>
    </submittedName>
</protein>
<dbReference type="Proteomes" id="UP000664940">
    <property type="component" value="Unassembled WGS sequence"/>
</dbReference>
<accession>A0A833ZHT5</accession>